<evidence type="ECO:0000259" key="9">
    <source>
        <dbReference type="PROSITE" id="PS51755"/>
    </source>
</evidence>
<dbReference type="AlphaFoldDB" id="A0A857JH27"/>
<evidence type="ECO:0000259" key="8">
    <source>
        <dbReference type="PROSITE" id="PS50110"/>
    </source>
</evidence>
<dbReference type="GO" id="GO:0005829">
    <property type="term" value="C:cytosol"/>
    <property type="evidence" value="ECO:0007669"/>
    <property type="project" value="TreeGrafter"/>
</dbReference>
<keyword evidence="4 7" id="KW-0238">DNA-binding</keyword>
<dbReference type="PANTHER" id="PTHR48111:SF22">
    <property type="entry name" value="REGULATOR OF RPOS"/>
    <property type="match status" value="1"/>
</dbReference>
<dbReference type="FunFam" id="3.40.50.2300:FF:000002">
    <property type="entry name" value="DNA-binding response regulator PhoP"/>
    <property type="match status" value="1"/>
</dbReference>
<dbReference type="SUPFAM" id="SSF52172">
    <property type="entry name" value="CheY-like"/>
    <property type="match status" value="1"/>
</dbReference>
<dbReference type="Proteomes" id="UP000464524">
    <property type="component" value="Chromosome"/>
</dbReference>
<dbReference type="SMART" id="SM00448">
    <property type="entry name" value="REC"/>
    <property type="match status" value="1"/>
</dbReference>
<reference evidence="10 11" key="1">
    <citation type="submission" date="2019-12" db="EMBL/GenBank/DDBJ databases">
        <title>Genome sequencing and assembly of endphytes of Porphyra tenera.</title>
        <authorList>
            <person name="Park J.M."/>
            <person name="Shin R."/>
            <person name="Jo S.H."/>
        </authorList>
    </citation>
    <scope>NUCLEOTIDE SEQUENCE [LARGE SCALE GENOMIC DNA]</scope>
    <source>
        <strain evidence="10 11">GPM4</strain>
    </source>
</reference>
<dbReference type="InterPro" id="IPR001789">
    <property type="entry name" value="Sig_transdc_resp-reg_receiver"/>
</dbReference>
<evidence type="ECO:0000256" key="2">
    <source>
        <dbReference type="ARBA" id="ARBA00023012"/>
    </source>
</evidence>
<evidence type="ECO:0000256" key="6">
    <source>
        <dbReference type="PROSITE-ProRule" id="PRU00169"/>
    </source>
</evidence>
<sequence>MMRILLIEDSASLRNSLSIGLDKLGYSVDVAADGSEGLSMALMGNYDLVILDLMLPEIDGLAILKALRKKNLDVRVLILSARAETNDKVSGILAGADDYLTKPFSFDELSARLVNLMRRGPAVQANDKIVVAGFTLDLQIKSLMYANQSIELTPNEYKIIECMFLNRDRVVTSEKLSEYLSGNYDYISKNAIEAHLSSARKKTRNIGATLPIKSKRGFGYKVVELNEINS</sequence>
<dbReference type="Pfam" id="PF00072">
    <property type="entry name" value="Response_reg"/>
    <property type="match status" value="1"/>
</dbReference>
<dbReference type="GO" id="GO:0006355">
    <property type="term" value="P:regulation of DNA-templated transcription"/>
    <property type="evidence" value="ECO:0007669"/>
    <property type="project" value="InterPro"/>
</dbReference>
<dbReference type="CDD" id="cd00383">
    <property type="entry name" value="trans_reg_C"/>
    <property type="match status" value="1"/>
</dbReference>
<dbReference type="InterPro" id="IPR011006">
    <property type="entry name" value="CheY-like_superfamily"/>
</dbReference>
<name>A0A857JH27_9ALTE</name>
<dbReference type="Gene3D" id="6.10.250.690">
    <property type="match status" value="1"/>
</dbReference>
<proteinExistence type="predicted"/>
<evidence type="ECO:0000256" key="7">
    <source>
        <dbReference type="PROSITE-ProRule" id="PRU01091"/>
    </source>
</evidence>
<accession>A0A857JH27</accession>
<keyword evidence="2" id="KW-0902">Two-component regulatory system</keyword>
<evidence type="ECO:0000256" key="5">
    <source>
        <dbReference type="ARBA" id="ARBA00023163"/>
    </source>
</evidence>
<dbReference type="KEGG" id="pmes:FX988_01568"/>
<dbReference type="SMART" id="SM00862">
    <property type="entry name" value="Trans_reg_C"/>
    <property type="match status" value="1"/>
</dbReference>
<dbReference type="EMBL" id="CP047656">
    <property type="protein sequence ID" value="QHJ11339.1"/>
    <property type="molecule type" value="Genomic_DNA"/>
</dbReference>
<dbReference type="GO" id="GO:0032993">
    <property type="term" value="C:protein-DNA complex"/>
    <property type="evidence" value="ECO:0007669"/>
    <property type="project" value="TreeGrafter"/>
</dbReference>
<dbReference type="PROSITE" id="PS51755">
    <property type="entry name" value="OMPR_PHOB"/>
    <property type="match status" value="1"/>
</dbReference>
<evidence type="ECO:0000256" key="4">
    <source>
        <dbReference type="ARBA" id="ARBA00023125"/>
    </source>
</evidence>
<keyword evidence="1 6" id="KW-0597">Phosphoprotein</keyword>
<evidence type="ECO:0000256" key="3">
    <source>
        <dbReference type="ARBA" id="ARBA00023015"/>
    </source>
</evidence>
<dbReference type="InterPro" id="IPR039420">
    <property type="entry name" value="WalR-like"/>
</dbReference>
<evidence type="ECO:0000313" key="10">
    <source>
        <dbReference type="EMBL" id="QHJ11339.1"/>
    </source>
</evidence>
<protein>
    <submittedName>
        <fullName evidence="10">Response regulator MprA</fullName>
    </submittedName>
</protein>
<dbReference type="InterPro" id="IPR036388">
    <property type="entry name" value="WH-like_DNA-bd_sf"/>
</dbReference>
<evidence type="ECO:0000313" key="11">
    <source>
        <dbReference type="Proteomes" id="UP000464524"/>
    </source>
</evidence>
<feature type="modified residue" description="4-aspartylphosphate" evidence="6">
    <location>
        <position position="52"/>
    </location>
</feature>
<feature type="domain" description="Response regulatory" evidence="8">
    <location>
        <begin position="3"/>
        <end position="117"/>
    </location>
</feature>
<gene>
    <name evidence="10" type="ORF">FX988_01568</name>
</gene>
<dbReference type="GO" id="GO:0000976">
    <property type="term" value="F:transcription cis-regulatory region binding"/>
    <property type="evidence" value="ECO:0007669"/>
    <property type="project" value="TreeGrafter"/>
</dbReference>
<dbReference type="Pfam" id="PF00486">
    <property type="entry name" value="Trans_reg_C"/>
    <property type="match status" value="1"/>
</dbReference>
<evidence type="ECO:0000256" key="1">
    <source>
        <dbReference type="ARBA" id="ARBA00022553"/>
    </source>
</evidence>
<dbReference type="PROSITE" id="PS50110">
    <property type="entry name" value="RESPONSE_REGULATORY"/>
    <property type="match status" value="1"/>
</dbReference>
<keyword evidence="11" id="KW-1185">Reference proteome</keyword>
<keyword evidence="5" id="KW-0804">Transcription</keyword>
<dbReference type="InterPro" id="IPR001867">
    <property type="entry name" value="OmpR/PhoB-type_DNA-bd"/>
</dbReference>
<dbReference type="Gene3D" id="1.10.10.10">
    <property type="entry name" value="Winged helix-like DNA-binding domain superfamily/Winged helix DNA-binding domain"/>
    <property type="match status" value="1"/>
</dbReference>
<feature type="domain" description="OmpR/PhoB-type" evidence="9">
    <location>
        <begin position="126"/>
        <end position="224"/>
    </location>
</feature>
<dbReference type="GO" id="GO:0000156">
    <property type="term" value="F:phosphorelay response regulator activity"/>
    <property type="evidence" value="ECO:0007669"/>
    <property type="project" value="TreeGrafter"/>
</dbReference>
<dbReference type="PANTHER" id="PTHR48111">
    <property type="entry name" value="REGULATOR OF RPOS"/>
    <property type="match status" value="1"/>
</dbReference>
<dbReference type="Gene3D" id="3.40.50.2300">
    <property type="match status" value="1"/>
</dbReference>
<organism evidence="10 11">
    <name type="scientific">Paraglaciecola mesophila</name>
    <dbReference type="NCBI Taxonomy" id="197222"/>
    <lineage>
        <taxon>Bacteria</taxon>
        <taxon>Pseudomonadati</taxon>
        <taxon>Pseudomonadota</taxon>
        <taxon>Gammaproteobacteria</taxon>
        <taxon>Alteromonadales</taxon>
        <taxon>Alteromonadaceae</taxon>
        <taxon>Paraglaciecola</taxon>
    </lineage>
</organism>
<feature type="DNA-binding region" description="OmpR/PhoB-type" evidence="7">
    <location>
        <begin position="126"/>
        <end position="224"/>
    </location>
</feature>
<keyword evidence="3" id="KW-0805">Transcription regulation</keyword>